<dbReference type="AlphaFoldDB" id="A0A2H0USX4"/>
<feature type="transmembrane region" description="Helical" evidence="8">
    <location>
        <begin position="206"/>
        <end position="223"/>
    </location>
</feature>
<dbReference type="GO" id="GO:0016763">
    <property type="term" value="F:pentosyltransferase activity"/>
    <property type="evidence" value="ECO:0007669"/>
    <property type="project" value="TreeGrafter"/>
</dbReference>
<dbReference type="GO" id="GO:0005886">
    <property type="term" value="C:plasma membrane"/>
    <property type="evidence" value="ECO:0007669"/>
    <property type="project" value="UniProtKB-SubCell"/>
</dbReference>
<keyword evidence="2" id="KW-1003">Cell membrane</keyword>
<feature type="transmembrane region" description="Helical" evidence="8">
    <location>
        <begin position="321"/>
        <end position="347"/>
    </location>
</feature>
<dbReference type="EMBL" id="PFAZ01000009">
    <property type="protein sequence ID" value="PIR88895.1"/>
    <property type="molecule type" value="Genomic_DNA"/>
</dbReference>
<keyword evidence="4" id="KW-0808">Transferase</keyword>
<feature type="transmembrane region" description="Helical" evidence="8">
    <location>
        <begin position="415"/>
        <end position="433"/>
    </location>
</feature>
<dbReference type="PANTHER" id="PTHR33908:SF11">
    <property type="entry name" value="MEMBRANE PROTEIN"/>
    <property type="match status" value="1"/>
</dbReference>
<comment type="caution">
    <text evidence="10">The sequence shown here is derived from an EMBL/GenBank/DDBJ whole genome shotgun (WGS) entry which is preliminary data.</text>
</comment>
<accession>A0A2H0USX4</accession>
<dbReference type="InterPro" id="IPR050297">
    <property type="entry name" value="LipidA_mod_glycosyltrf_83"/>
</dbReference>
<evidence type="ECO:0000313" key="10">
    <source>
        <dbReference type="EMBL" id="PIR88895.1"/>
    </source>
</evidence>
<keyword evidence="7 8" id="KW-0472">Membrane</keyword>
<organism evidence="10 11">
    <name type="scientific">Candidatus Harrisonbacteria bacterium CG10_big_fil_rev_8_21_14_0_10_40_38</name>
    <dbReference type="NCBI Taxonomy" id="1974583"/>
    <lineage>
        <taxon>Bacteria</taxon>
        <taxon>Candidatus Harrisoniibacteriota</taxon>
    </lineage>
</organism>
<evidence type="ECO:0000256" key="4">
    <source>
        <dbReference type="ARBA" id="ARBA00022679"/>
    </source>
</evidence>
<evidence type="ECO:0000256" key="5">
    <source>
        <dbReference type="ARBA" id="ARBA00022692"/>
    </source>
</evidence>
<dbReference type="PANTHER" id="PTHR33908">
    <property type="entry name" value="MANNOSYLTRANSFERASE YKCB-RELATED"/>
    <property type="match status" value="1"/>
</dbReference>
<reference evidence="11" key="1">
    <citation type="submission" date="2017-09" db="EMBL/GenBank/DDBJ databases">
        <title>Depth-based differentiation of microbial function through sediment-hosted aquifers and enrichment of novel symbionts in the deep terrestrial subsurface.</title>
        <authorList>
            <person name="Probst A.J."/>
            <person name="Ladd B."/>
            <person name="Jarett J.K."/>
            <person name="Geller-Mcgrath D.E."/>
            <person name="Sieber C.M.K."/>
            <person name="Emerson J.B."/>
            <person name="Anantharaman K."/>
            <person name="Thomas B.C."/>
            <person name="Malmstrom R."/>
            <person name="Stieglmeier M."/>
            <person name="Klingl A."/>
            <person name="Woyke T."/>
            <person name="Ryan C.M."/>
            <person name="Banfield J.F."/>
        </authorList>
    </citation>
    <scope>NUCLEOTIDE SEQUENCE [LARGE SCALE GENOMIC DNA]</scope>
</reference>
<feature type="transmembrane region" description="Helical" evidence="8">
    <location>
        <begin position="89"/>
        <end position="106"/>
    </location>
</feature>
<feature type="transmembrane region" description="Helical" evidence="8">
    <location>
        <begin position="359"/>
        <end position="379"/>
    </location>
</feature>
<feature type="transmembrane region" description="Helical" evidence="8">
    <location>
        <begin position="171"/>
        <end position="200"/>
    </location>
</feature>
<evidence type="ECO:0000256" key="1">
    <source>
        <dbReference type="ARBA" id="ARBA00004651"/>
    </source>
</evidence>
<evidence type="ECO:0000256" key="7">
    <source>
        <dbReference type="ARBA" id="ARBA00023136"/>
    </source>
</evidence>
<feature type="transmembrane region" description="Helical" evidence="8">
    <location>
        <begin position="385"/>
        <end position="403"/>
    </location>
</feature>
<dbReference type="GO" id="GO:0009103">
    <property type="term" value="P:lipopolysaccharide biosynthetic process"/>
    <property type="evidence" value="ECO:0007669"/>
    <property type="project" value="UniProtKB-ARBA"/>
</dbReference>
<evidence type="ECO:0000259" key="9">
    <source>
        <dbReference type="Pfam" id="PF13231"/>
    </source>
</evidence>
<evidence type="ECO:0000256" key="2">
    <source>
        <dbReference type="ARBA" id="ARBA00022475"/>
    </source>
</evidence>
<keyword evidence="5 8" id="KW-0812">Transmembrane</keyword>
<proteinExistence type="predicted"/>
<keyword evidence="6 8" id="KW-1133">Transmembrane helix</keyword>
<feature type="transmembrane region" description="Helical" evidence="8">
    <location>
        <begin position="15"/>
        <end position="34"/>
    </location>
</feature>
<evidence type="ECO:0000313" key="11">
    <source>
        <dbReference type="Proteomes" id="UP000231157"/>
    </source>
</evidence>
<feature type="domain" description="Glycosyltransferase RgtA/B/C/D-like" evidence="9">
    <location>
        <begin position="70"/>
        <end position="220"/>
    </location>
</feature>
<dbReference type="InterPro" id="IPR038731">
    <property type="entry name" value="RgtA/B/C-like"/>
</dbReference>
<protein>
    <recommendedName>
        <fullName evidence="9">Glycosyltransferase RgtA/B/C/D-like domain-containing protein</fullName>
    </recommendedName>
</protein>
<sequence length="443" mass="49989">MLKKISNWIEKNEKLILSFIISGSILSSIIYSFSFRIEPTVDAKAYDNIAWDIAQGSGYDENSAIGRPGPGYEFFLGFIFRIFGHSYEAVWIIHALLLGASAYFVYKSIKSIDPNNFSLPALVGAFLIGFSPDLITVSSMLLTETLVVFLISGFLYFLIKSITKDKAHLLSISGIFLSAAMLTRSNLSLLVIPVCIFLIYKKNYKKFFLFAGIIIICLTPWTIRNYFIYHEVRPFNAAFGLIYVGNHKGATGELIVDYPLPEGYGDLSSLDQIDFDEILKKEGIKYIKNNPLDFLRLSLIRLSIYISPARPFAFWPHLKGLVRWATTGLSSVYAGVMFVVGFFGIWVSIKTKEKKFKEYAVLLSSLAVVMPVGIVWLIVETRYRFPLYPILGLFVGLGISWLIKKWPTNIKNYKSVLIIILLIIGANSAFDIIRNLGRIADKF</sequence>
<dbReference type="Pfam" id="PF13231">
    <property type="entry name" value="PMT_2"/>
    <property type="match status" value="1"/>
</dbReference>
<keyword evidence="3" id="KW-0328">Glycosyltransferase</keyword>
<comment type="subcellular location">
    <subcellularLocation>
        <location evidence="1">Cell membrane</location>
        <topology evidence="1">Multi-pass membrane protein</topology>
    </subcellularLocation>
</comment>
<gene>
    <name evidence="10" type="ORF">COU07_03290</name>
</gene>
<evidence type="ECO:0000256" key="6">
    <source>
        <dbReference type="ARBA" id="ARBA00022989"/>
    </source>
</evidence>
<name>A0A2H0USX4_9BACT</name>
<feature type="transmembrane region" description="Helical" evidence="8">
    <location>
        <begin position="118"/>
        <end position="135"/>
    </location>
</feature>
<evidence type="ECO:0000256" key="8">
    <source>
        <dbReference type="SAM" id="Phobius"/>
    </source>
</evidence>
<feature type="transmembrane region" description="Helical" evidence="8">
    <location>
        <begin position="141"/>
        <end position="159"/>
    </location>
</feature>
<dbReference type="Proteomes" id="UP000231157">
    <property type="component" value="Unassembled WGS sequence"/>
</dbReference>
<evidence type="ECO:0000256" key="3">
    <source>
        <dbReference type="ARBA" id="ARBA00022676"/>
    </source>
</evidence>